<feature type="domain" description="Glycosyl transferase CAP10" evidence="1">
    <location>
        <begin position="3"/>
        <end position="211"/>
    </location>
</feature>
<dbReference type="InterPro" id="IPR006598">
    <property type="entry name" value="CAP10"/>
</dbReference>
<dbReference type="PANTHER" id="PTHR12203">
    <property type="entry name" value="KDEL LYS-ASP-GLU-LEU CONTAINING - RELATED"/>
    <property type="match status" value="1"/>
</dbReference>
<comment type="caution">
    <text evidence="2">The sequence shown here is derived from an EMBL/GenBank/DDBJ whole genome shotgun (WGS) entry which is preliminary data.</text>
</comment>
<organism evidence="2 3">
    <name type="scientific">Niveomyces insectorum RCEF 264</name>
    <dbReference type="NCBI Taxonomy" id="1081102"/>
    <lineage>
        <taxon>Eukaryota</taxon>
        <taxon>Fungi</taxon>
        <taxon>Dikarya</taxon>
        <taxon>Ascomycota</taxon>
        <taxon>Pezizomycotina</taxon>
        <taxon>Sordariomycetes</taxon>
        <taxon>Hypocreomycetidae</taxon>
        <taxon>Hypocreales</taxon>
        <taxon>Cordycipitaceae</taxon>
        <taxon>Niveomyces</taxon>
    </lineage>
</organism>
<sequence length="223" mass="25339">MGDILYPSPAYMESEFQYDRALDVAWQKKRNNLYWAGSTTGGFAVNDQWRNFHRQKFVSLAQNLERRPHVYLREQASDGVVRPVTSSFLNGRLFDALRSRLVFDIDGNGISGRYYKLLASNSAPLKQTILHEWHDERLVPWVHYIPVSQSLDELPELVAFLTSSASGAGQKLAKDVAEQGKDWYSKALREVDMAIYTYRLLLELARLQDPERPAGAATAASEV</sequence>
<protein>
    <submittedName>
        <fullName evidence="2">Lipopolysaccharide-modifying protein</fullName>
    </submittedName>
</protein>
<dbReference type="PANTHER" id="PTHR12203:SF61">
    <property type="entry name" value="CAPSULE PROTEIN"/>
    <property type="match status" value="1"/>
</dbReference>
<dbReference type="AlphaFoldDB" id="A0A167T8C4"/>
<proteinExistence type="predicted"/>
<dbReference type="OrthoDB" id="202415at2759"/>
<evidence type="ECO:0000259" key="1">
    <source>
        <dbReference type="SMART" id="SM00672"/>
    </source>
</evidence>
<dbReference type="Pfam" id="PF05686">
    <property type="entry name" value="Glyco_transf_90"/>
    <property type="match status" value="1"/>
</dbReference>
<dbReference type="EMBL" id="AZHD01000009">
    <property type="protein sequence ID" value="OAA60321.1"/>
    <property type="molecule type" value="Genomic_DNA"/>
</dbReference>
<evidence type="ECO:0000313" key="2">
    <source>
        <dbReference type="EMBL" id="OAA60321.1"/>
    </source>
</evidence>
<reference evidence="2 3" key="1">
    <citation type="journal article" date="2016" name="Genome Biol. Evol.">
        <title>Divergent and convergent evolution of fungal pathogenicity.</title>
        <authorList>
            <person name="Shang Y."/>
            <person name="Xiao G."/>
            <person name="Zheng P."/>
            <person name="Cen K."/>
            <person name="Zhan S."/>
            <person name="Wang C."/>
        </authorList>
    </citation>
    <scope>NUCLEOTIDE SEQUENCE [LARGE SCALE GENOMIC DNA]</scope>
    <source>
        <strain evidence="2 3">RCEF 264</strain>
    </source>
</reference>
<dbReference type="SMART" id="SM00672">
    <property type="entry name" value="CAP10"/>
    <property type="match status" value="1"/>
</dbReference>
<keyword evidence="3" id="KW-1185">Reference proteome</keyword>
<evidence type="ECO:0000313" key="3">
    <source>
        <dbReference type="Proteomes" id="UP000076874"/>
    </source>
</evidence>
<gene>
    <name evidence="2" type="ORF">SPI_05445</name>
</gene>
<accession>A0A167T8C4</accession>
<dbReference type="InterPro" id="IPR051091">
    <property type="entry name" value="O-Glucosyltr/Glycosyltrsf_90"/>
</dbReference>
<dbReference type="Proteomes" id="UP000076874">
    <property type="component" value="Unassembled WGS sequence"/>
</dbReference>
<name>A0A167T8C4_9HYPO</name>